<protein>
    <submittedName>
        <fullName evidence="2">Ribonuclease H family protein</fullName>
    </submittedName>
</protein>
<dbReference type="SUPFAM" id="SSF53098">
    <property type="entry name" value="Ribonuclease H-like"/>
    <property type="match status" value="1"/>
</dbReference>
<dbReference type="Proteomes" id="UP000509513">
    <property type="component" value="Chromosome"/>
</dbReference>
<name>A0A7L5JPC6_9BACT</name>
<dbReference type="Gene3D" id="3.30.420.10">
    <property type="entry name" value="Ribonuclease H-like superfamily/Ribonuclease H"/>
    <property type="match status" value="1"/>
</dbReference>
<dbReference type="PROSITE" id="PS50879">
    <property type="entry name" value="RNASE_H_1"/>
    <property type="match status" value="1"/>
</dbReference>
<gene>
    <name evidence="2" type="ORF">ACBT_1136</name>
</gene>
<dbReference type="RefSeq" id="WP_024776041.1">
    <property type="nucleotide sequence ID" value="NZ_CP054051.1"/>
</dbReference>
<dbReference type="GO" id="GO:0004523">
    <property type="term" value="F:RNA-DNA hybrid ribonuclease activity"/>
    <property type="evidence" value="ECO:0007669"/>
    <property type="project" value="InterPro"/>
</dbReference>
<dbReference type="EMBL" id="CP054051">
    <property type="protein sequence ID" value="QKJ27047.1"/>
    <property type="molecule type" value="Genomic_DNA"/>
</dbReference>
<reference evidence="2 3" key="1">
    <citation type="submission" date="2020-05" db="EMBL/GenBank/DDBJ databases">
        <title>Complete genome sequencing of Campylobacter and Arcobacter type strains.</title>
        <authorList>
            <person name="Miller W.G."/>
            <person name="Yee E."/>
        </authorList>
    </citation>
    <scope>NUCLEOTIDE SEQUENCE [LARGE SCALE GENOMIC DNA]</scope>
    <source>
        <strain evidence="2 3">LMG 21996</strain>
    </source>
</reference>
<evidence type="ECO:0000313" key="2">
    <source>
        <dbReference type="EMBL" id="QKJ27047.1"/>
    </source>
</evidence>
<organism evidence="2 3">
    <name type="scientific">Aliarcobacter cibarius</name>
    <dbReference type="NCBI Taxonomy" id="255507"/>
    <lineage>
        <taxon>Bacteria</taxon>
        <taxon>Pseudomonadati</taxon>
        <taxon>Campylobacterota</taxon>
        <taxon>Epsilonproteobacteria</taxon>
        <taxon>Campylobacterales</taxon>
        <taxon>Arcobacteraceae</taxon>
        <taxon>Aliarcobacter</taxon>
    </lineage>
</organism>
<dbReference type="KEGG" id="acib:ACBT_1136"/>
<dbReference type="InterPro" id="IPR012337">
    <property type="entry name" value="RNaseH-like_sf"/>
</dbReference>
<accession>A0A7L5JPC6</accession>
<dbReference type="InterPro" id="IPR002156">
    <property type="entry name" value="RNaseH_domain"/>
</dbReference>
<dbReference type="InterPro" id="IPR036397">
    <property type="entry name" value="RNaseH_sf"/>
</dbReference>
<sequence>MIVNKRIELFTDSSVNPQTKIGFAAYLQRDDKSISLEALRNIIKIKKFENSSSTKLELQSFLWALDEIKEQKKDILDYEIVVYTDCQNIISLKTRKERLEKNNYHSSTGKLISNYDLYIKFYEEIDKLDISFVKVKGHKKTILKDEIDNIFNLVDKASRNALRVYK</sequence>
<feature type="domain" description="RNase H type-1" evidence="1">
    <location>
        <begin position="3"/>
        <end position="163"/>
    </location>
</feature>
<proteinExistence type="predicted"/>
<evidence type="ECO:0000313" key="3">
    <source>
        <dbReference type="Proteomes" id="UP000509513"/>
    </source>
</evidence>
<dbReference type="Pfam" id="PF00075">
    <property type="entry name" value="RNase_H"/>
    <property type="match status" value="1"/>
</dbReference>
<dbReference type="AlphaFoldDB" id="A0A7L5JPC6"/>
<dbReference type="GO" id="GO:0003676">
    <property type="term" value="F:nucleic acid binding"/>
    <property type="evidence" value="ECO:0007669"/>
    <property type="project" value="InterPro"/>
</dbReference>
<evidence type="ECO:0000259" key="1">
    <source>
        <dbReference type="PROSITE" id="PS50879"/>
    </source>
</evidence>